<dbReference type="PANTHER" id="PTHR11365:SF2">
    <property type="entry name" value="5-OXOPROLINASE"/>
    <property type="match status" value="1"/>
</dbReference>
<dbReference type="RefSeq" id="WP_019225366.1">
    <property type="nucleotide sequence ID" value="NZ_CP046996.1"/>
</dbReference>
<reference evidence="3 4" key="1">
    <citation type="submission" date="2019-12" db="EMBL/GenBank/DDBJ databases">
        <title>Sequence classification of anaerobic respiratory reductive dehalogenases: First we see many, then we see few.</title>
        <authorList>
            <person name="Molenda O."/>
            <person name="Puentes Jacome L.A."/>
            <person name="Cao X."/>
            <person name="Nesbo C.L."/>
            <person name="Tang S."/>
            <person name="Morson N."/>
            <person name="Patron J."/>
            <person name="Lomheim L."/>
            <person name="Wishart D.S."/>
            <person name="Edwards E.A."/>
        </authorList>
    </citation>
    <scope>NUCLEOTIDE SEQUENCE [LARGE SCALE GENOMIC DNA]</scope>
    <source>
        <strain evidence="3 4">12DCA</strain>
    </source>
</reference>
<dbReference type="PANTHER" id="PTHR11365">
    <property type="entry name" value="5-OXOPROLINASE RELATED"/>
    <property type="match status" value="1"/>
</dbReference>
<protein>
    <submittedName>
        <fullName evidence="3">Hydantoinase/oxoprolinase family protein</fullName>
    </submittedName>
</protein>
<dbReference type="GO" id="GO:0005829">
    <property type="term" value="C:cytosol"/>
    <property type="evidence" value="ECO:0007669"/>
    <property type="project" value="TreeGrafter"/>
</dbReference>
<dbReference type="InterPro" id="IPR043129">
    <property type="entry name" value="ATPase_NBD"/>
</dbReference>
<dbReference type="EMBL" id="CP046996">
    <property type="protein sequence ID" value="QHA00508.1"/>
    <property type="molecule type" value="Genomic_DNA"/>
</dbReference>
<organism evidence="3 4">
    <name type="scientific">Dehalobacter restrictus</name>
    <dbReference type="NCBI Taxonomy" id="55583"/>
    <lineage>
        <taxon>Bacteria</taxon>
        <taxon>Bacillati</taxon>
        <taxon>Bacillota</taxon>
        <taxon>Clostridia</taxon>
        <taxon>Eubacteriales</taxon>
        <taxon>Desulfitobacteriaceae</taxon>
        <taxon>Dehalobacter</taxon>
    </lineage>
</organism>
<dbReference type="InterPro" id="IPR045079">
    <property type="entry name" value="Oxoprolinase-like"/>
</dbReference>
<evidence type="ECO:0000313" key="3">
    <source>
        <dbReference type="EMBL" id="QHA00508.1"/>
    </source>
</evidence>
<evidence type="ECO:0000259" key="2">
    <source>
        <dbReference type="Pfam" id="PF05378"/>
    </source>
</evidence>
<dbReference type="AlphaFoldDB" id="A0A857DIS1"/>
<dbReference type="GO" id="GO:0017168">
    <property type="term" value="F:5-oxoprolinase (ATP-hydrolyzing) activity"/>
    <property type="evidence" value="ECO:0007669"/>
    <property type="project" value="TreeGrafter"/>
</dbReference>
<dbReference type="SUPFAM" id="SSF53067">
    <property type="entry name" value="Actin-like ATPase domain"/>
    <property type="match status" value="1"/>
</dbReference>
<sequence>MASLIGIDVGGTFTDAVMITNGVIERKGKIPTNQDDILNTLISALDYLQISEAKNIEMITVSTTLVTNAILQKRLPEVKLILFPGTGMKLSSLPWPVDYSVLTGVLDYRGRVVVPADQSEWQTLAEKLNKQSIKPLTAIVSKFSHRNNVFEEQLAAYLHREAPGIITALGSQSGKANFYRRSLTTYLNLAATELFQNFAYQLKMAVEARGCRAPIRVLKADGGVLPLAKIRPVESIYSGPAASVLGTLAQSNPEESYVVVDIGGTTTDIGLVLSGSPLISTHGAQIGPFLTNVRSLAVRSVSIGGDSAVCLEQGEVMLADYRLGPAYCIGGISPTPTDALRYLNLTDYGDLQRAEEALGMLLPENQRTASALRRTAQIIVEKMVEKIARAIEQLLEEWKTEPAYKVWEVIHHHDDFKFYIQLSGGGAPGLEAVLENRMKLRTVLTEFSEVSNAIGAAMAKPTFSWTLHLDTKFSIYRIEETGEQGIWTGPKKPHREVEDFLKKLAQKQAVGLGIETDDLEKEIFDYFPLVENYHTVGQIVKGAMHVSPGVIGGIRS</sequence>
<proteinExistence type="predicted"/>
<name>A0A857DIS1_9FIRM</name>
<feature type="domain" description="Hydantoinase A/oxoprolinase" evidence="1">
    <location>
        <begin position="181"/>
        <end position="462"/>
    </location>
</feature>
<dbReference type="Proteomes" id="UP000430508">
    <property type="component" value="Chromosome"/>
</dbReference>
<dbReference type="GO" id="GO:0006749">
    <property type="term" value="P:glutathione metabolic process"/>
    <property type="evidence" value="ECO:0007669"/>
    <property type="project" value="TreeGrafter"/>
</dbReference>
<dbReference type="Pfam" id="PF01968">
    <property type="entry name" value="Hydantoinase_A"/>
    <property type="match status" value="1"/>
</dbReference>
<evidence type="ECO:0000259" key="1">
    <source>
        <dbReference type="Pfam" id="PF01968"/>
    </source>
</evidence>
<feature type="domain" description="Hydantoinase/oxoprolinase N-terminal" evidence="2">
    <location>
        <begin position="5"/>
        <end position="160"/>
    </location>
</feature>
<gene>
    <name evidence="3" type="ORF">GQ588_07640</name>
</gene>
<accession>A0A857DIS1</accession>
<evidence type="ECO:0000313" key="4">
    <source>
        <dbReference type="Proteomes" id="UP000430508"/>
    </source>
</evidence>
<dbReference type="Pfam" id="PF05378">
    <property type="entry name" value="Hydant_A_N"/>
    <property type="match status" value="1"/>
</dbReference>
<dbReference type="InterPro" id="IPR002821">
    <property type="entry name" value="Hydantoinase_A"/>
</dbReference>
<dbReference type="InterPro" id="IPR008040">
    <property type="entry name" value="Hydant_A_N"/>
</dbReference>